<dbReference type="SUPFAM" id="SSF54277">
    <property type="entry name" value="CAD &amp; PB1 domains"/>
    <property type="match status" value="1"/>
</dbReference>
<evidence type="ECO:0000259" key="2">
    <source>
        <dbReference type="SMART" id="SM00666"/>
    </source>
</evidence>
<accession>A0A6P3ZL14</accession>
<dbReference type="InterPro" id="IPR000270">
    <property type="entry name" value="PB1_dom"/>
</dbReference>
<organism evidence="3">
    <name type="scientific">Ziziphus jujuba</name>
    <name type="common">Chinese jujube</name>
    <name type="synonym">Ziziphus sativa</name>
    <dbReference type="NCBI Taxonomy" id="326968"/>
    <lineage>
        <taxon>Eukaryota</taxon>
        <taxon>Viridiplantae</taxon>
        <taxon>Streptophyta</taxon>
        <taxon>Embryophyta</taxon>
        <taxon>Tracheophyta</taxon>
        <taxon>Spermatophyta</taxon>
        <taxon>Magnoliopsida</taxon>
        <taxon>eudicotyledons</taxon>
        <taxon>Gunneridae</taxon>
        <taxon>Pentapetalae</taxon>
        <taxon>rosids</taxon>
        <taxon>fabids</taxon>
        <taxon>Rosales</taxon>
        <taxon>Rhamnaceae</taxon>
        <taxon>Paliureae</taxon>
        <taxon>Ziziphus</taxon>
    </lineage>
</organism>
<dbReference type="GeneID" id="107412543"/>
<protein>
    <submittedName>
        <fullName evidence="3">Uncharacterized protein LOC107412543</fullName>
    </submittedName>
</protein>
<dbReference type="Gene3D" id="3.10.20.90">
    <property type="entry name" value="Phosphatidylinositol 3-kinase Catalytic Subunit, Chain A, domain 1"/>
    <property type="match status" value="1"/>
</dbReference>
<dbReference type="CDD" id="cd06410">
    <property type="entry name" value="PB1_UP2"/>
    <property type="match status" value="1"/>
</dbReference>
<feature type="domain" description="PB1" evidence="2">
    <location>
        <begin position="37"/>
        <end position="123"/>
    </location>
</feature>
<dbReference type="SMART" id="SM00666">
    <property type="entry name" value="PB1"/>
    <property type="match status" value="1"/>
</dbReference>
<dbReference type="InterPro" id="IPR053198">
    <property type="entry name" value="Gynoecium_Dev_Regulator"/>
</dbReference>
<gene>
    <name evidence="3" type="primary">LOC107412543</name>
</gene>
<feature type="region of interest" description="Disordered" evidence="1">
    <location>
        <begin position="263"/>
        <end position="285"/>
    </location>
</feature>
<dbReference type="KEGG" id="zju:107412543"/>
<dbReference type="RefSeq" id="XP_015875847.3">
    <property type="nucleotide sequence ID" value="XM_016020361.4"/>
</dbReference>
<evidence type="ECO:0000313" key="3">
    <source>
        <dbReference type="RefSeq" id="XP_015875847.3"/>
    </source>
</evidence>
<evidence type="ECO:0000256" key="1">
    <source>
        <dbReference type="SAM" id="MobiDB-lite"/>
    </source>
</evidence>
<dbReference type="PANTHER" id="PTHR31066">
    <property type="entry name" value="OS05G0427100 PROTEIN-RELATED"/>
    <property type="match status" value="1"/>
</dbReference>
<reference evidence="3" key="1">
    <citation type="submission" date="2025-05" db="UniProtKB">
        <authorList>
            <consortium name="RefSeq"/>
        </authorList>
    </citation>
    <scope>IDENTIFICATION</scope>
    <source>
        <tissue evidence="3">Seedling</tissue>
    </source>
</reference>
<feature type="region of interest" description="Disordered" evidence="1">
    <location>
        <begin position="1"/>
        <end position="20"/>
    </location>
</feature>
<dbReference type="PANTHER" id="PTHR31066:SF47">
    <property type="entry name" value="PB1 DOMAIN-CONTAINING PROTEIN"/>
    <property type="match status" value="1"/>
</dbReference>
<dbReference type="Pfam" id="PF00564">
    <property type="entry name" value="PB1"/>
    <property type="match status" value="1"/>
</dbReference>
<dbReference type="AlphaFoldDB" id="A0A6P3ZL14"/>
<proteinExistence type="predicted"/>
<sequence>MAGEAEGAGEEYPSSSSSPKNRVKFLCSHGGKILPRPSDGHLKYVGGDTRVVAVPHDITFSDLMERLTSLFEGDMVLKYQLISEDLDTLVSVRTDEDLKHMLDEYNRQENRGTPRLRTFLFPSKPTILDNQAAFLEPRALELRYVDAVNGIIRTNSRPKLTPIDVNCSSFSISSACSSPNSPSPRGALCDQLGRVTSTMHKVQSSPSLCSLDNFQHHTNHNHLQQHYNYHYHHHHGFGNQSQRPPLDLHKERLASSLSMGRSLHMGHSSGHGHGHGYGLAHSTNRHHRGSSGGCTKCGYHDDQCPLYGCSRVDRADSLPRSPRKTLWE</sequence>
<name>A0A6P3ZL14_ZIZJJ</name>